<reference evidence="9 11" key="1">
    <citation type="journal article" date="2012" name="Nature">
        <title>Algal genomes reveal evolutionary mosaicism and the fate of nucleomorphs.</title>
        <authorList>
            <consortium name="DOE Joint Genome Institute"/>
            <person name="Curtis B.A."/>
            <person name="Tanifuji G."/>
            <person name="Burki F."/>
            <person name="Gruber A."/>
            <person name="Irimia M."/>
            <person name="Maruyama S."/>
            <person name="Arias M.C."/>
            <person name="Ball S.G."/>
            <person name="Gile G.H."/>
            <person name="Hirakawa Y."/>
            <person name="Hopkins J.F."/>
            <person name="Kuo A."/>
            <person name="Rensing S.A."/>
            <person name="Schmutz J."/>
            <person name="Symeonidi A."/>
            <person name="Elias M."/>
            <person name="Eveleigh R.J."/>
            <person name="Herman E.K."/>
            <person name="Klute M.J."/>
            <person name="Nakayama T."/>
            <person name="Obornik M."/>
            <person name="Reyes-Prieto A."/>
            <person name="Armbrust E.V."/>
            <person name="Aves S.J."/>
            <person name="Beiko R.G."/>
            <person name="Coutinho P."/>
            <person name="Dacks J.B."/>
            <person name="Durnford D.G."/>
            <person name="Fast N.M."/>
            <person name="Green B.R."/>
            <person name="Grisdale C.J."/>
            <person name="Hempel F."/>
            <person name="Henrissat B."/>
            <person name="Hoppner M.P."/>
            <person name="Ishida K."/>
            <person name="Kim E."/>
            <person name="Koreny L."/>
            <person name="Kroth P.G."/>
            <person name="Liu Y."/>
            <person name="Malik S.B."/>
            <person name="Maier U.G."/>
            <person name="McRose D."/>
            <person name="Mock T."/>
            <person name="Neilson J.A."/>
            <person name="Onodera N.T."/>
            <person name="Poole A.M."/>
            <person name="Pritham E.J."/>
            <person name="Richards T.A."/>
            <person name="Rocap G."/>
            <person name="Roy S.W."/>
            <person name="Sarai C."/>
            <person name="Schaack S."/>
            <person name="Shirato S."/>
            <person name="Slamovits C.H."/>
            <person name="Spencer D.F."/>
            <person name="Suzuki S."/>
            <person name="Worden A.Z."/>
            <person name="Zauner S."/>
            <person name="Barry K."/>
            <person name="Bell C."/>
            <person name="Bharti A.K."/>
            <person name="Crow J.A."/>
            <person name="Grimwood J."/>
            <person name="Kramer R."/>
            <person name="Lindquist E."/>
            <person name="Lucas S."/>
            <person name="Salamov A."/>
            <person name="McFadden G.I."/>
            <person name="Lane C.E."/>
            <person name="Keeling P.J."/>
            <person name="Gray M.W."/>
            <person name="Grigoriev I.V."/>
            <person name="Archibald J.M."/>
        </authorList>
    </citation>
    <scope>NUCLEOTIDE SEQUENCE</scope>
    <source>
        <strain evidence="9 11">CCMP2712</strain>
    </source>
</reference>
<evidence type="ECO:0000313" key="11">
    <source>
        <dbReference type="Proteomes" id="UP000011087"/>
    </source>
</evidence>
<keyword evidence="4" id="KW-0677">Repeat</keyword>
<accession>L1K387</accession>
<dbReference type="InterPro" id="IPR016024">
    <property type="entry name" value="ARM-type_fold"/>
</dbReference>
<dbReference type="Proteomes" id="UP000011087">
    <property type="component" value="Unassembled WGS sequence"/>
</dbReference>
<dbReference type="PANTHER" id="PTHR47249">
    <property type="entry name" value="VACUOLAR PROTEIN 8"/>
    <property type="match status" value="1"/>
</dbReference>
<feature type="repeat" description="ARM" evidence="8">
    <location>
        <begin position="127"/>
        <end position="169"/>
    </location>
</feature>
<evidence type="ECO:0000256" key="4">
    <source>
        <dbReference type="ARBA" id="ARBA00022737"/>
    </source>
</evidence>
<organism evidence="9">
    <name type="scientific">Guillardia theta (strain CCMP2712)</name>
    <name type="common">Cryptophyte</name>
    <dbReference type="NCBI Taxonomy" id="905079"/>
    <lineage>
        <taxon>Eukaryota</taxon>
        <taxon>Cryptophyceae</taxon>
        <taxon>Pyrenomonadales</taxon>
        <taxon>Geminigeraceae</taxon>
        <taxon>Guillardia</taxon>
    </lineage>
</organism>
<sequence>LHIDELISWAKSEDMEVQYQAARSLADLAIDADQRRHIEHANALQHIVSLLHSPSPEVCECAVMAICNLALDDGLQDKLNQEGALKDLVQLATNAELSAGMQCHLARALANLAYCNERNEEDIVKSGGLTSLIRMISASNPDVMLEAVAALANLARNPLNQRMIGESGAILHLVNAMRGNDIEVLRQASRCLANISLNHENEVELCVPEVIEALIATLRVDNQEVTTLGMMALANLSVH</sequence>
<feature type="repeat" description="ARM" evidence="8">
    <location>
        <begin position="42"/>
        <end position="84"/>
    </location>
</feature>
<dbReference type="AlphaFoldDB" id="L1K387"/>
<comment type="subcellular location">
    <subcellularLocation>
        <location evidence="1">Vacuole membrane</location>
        <topology evidence="1">Lipid-anchor</topology>
    </subcellularLocation>
</comment>
<dbReference type="EMBL" id="JH992966">
    <property type="protein sequence ID" value="EKX55079.1"/>
    <property type="molecule type" value="Genomic_DNA"/>
</dbReference>
<dbReference type="PROSITE" id="PS50176">
    <property type="entry name" value="ARM_REPEAT"/>
    <property type="match status" value="4"/>
</dbReference>
<dbReference type="eggNOG" id="KOG4224">
    <property type="taxonomic scope" value="Eukaryota"/>
</dbReference>
<dbReference type="InterPro" id="IPR045156">
    <property type="entry name" value="Vac8"/>
</dbReference>
<dbReference type="GeneID" id="17311577"/>
<evidence type="ECO:0000313" key="10">
    <source>
        <dbReference type="EnsemblProtists" id="EKX55079"/>
    </source>
</evidence>
<dbReference type="InterPro" id="IPR000225">
    <property type="entry name" value="Armadillo"/>
</dbReference>
<dbReference type="RefSeq" id="XP_005842059.1">
    <property type="nucleotide sequence ID" value="XM_005842002.1"/>
</dbReference>
<evidence type="ECO:0000313" key="9">
    <source>
        <dbReference type="EMBL" id="EKX55079.1"/>
    </source>
</evidence>
<dbReference type="OrthoDB" id="7537227at2759"/>
<dbReference type="InterPro" id="IPR011989">
    <property type="entry name" value="ARM-like"/>
</dbReference>
<keyword evidence="11" id="KW-1185">Reference proteome</keyword>
<reference evidence="10" key="3">
    <citation type="submission" date="2015-06" db="UniProtKB">
        <authorList>
            <consortium name="EnsemblProtists"/>
        </authorList>
    </citation>
    <scope>IDENTIFICATION</scope>
</reference>
<keyword evidence="6" id="KW-0449">Lipoprotein</keyword>
<evidence type="ECO:0000256" key="8">
    <source>
        <dbReference type="PROSITE-ProRule" id="PRU00259"/>
    </source>
</evidence>
<dbReference type="Gene3D" id="1.25.10.10">
    <property type="entry name" value="Leucine-rich Repeat Variant"/>
    <property type="match status" value="1"/>
</dbReference>
<dbReference type="GO" id="GO:0071562">
    <property type="term" value="P:nucleus-vacuole junction assembly"/>
    <property type="evidence" value="ECO:0007669"/>
    <property type="project" value="InterPro"/>
</dbReference>
<evidence type="ECO:0000256" key="1">
    <source>
        <dbReference type="ARBA" id="ARBA00004592"/>
    </source>
</evidence>
<feature type="repeat" description="ARM" evidence="8">
    <location>
        <begin position="83"/>
        <end position="128"/>
    </location>
</feature>
<dbReference type="GO" id="GO:0043495">
    <property type="term" value="F:protein-membrane adaptor activity"/>
    <property type="evidence" value="ECO:0007669"/>
    <property type="project" value="InterPro"/>
</dbReference>
<name>L1K387_GUITC</name>
<dbReference type="SMART" id="SM00185">
    <property type="entry name" value="ARM"/>
    <property type="match status" value="5"/>
</dbReference>
<keyword evidence="5" id="KW-0472">Membrane</keyword>
<proteinExistence type="inferred from homology"/>
<dbReference type="Pfam" id="PF05804">
    <property type="entry name" value="KAP"/>
    <property type="match status" value="1"/>
</dbReference>
<evidence type="ECO:0000256" key="3">
    <source>
        <dbReference type="ARBA" id="ARBA00022554"/>
    </source>
</evidence>
<dbReference type="SUPFAM" id="SSF48371">
    <property type="entry name" value="ARM repeat"/>
    <property type="match status" value="1"/>
</dbReference>
<dbReference type="PaxDb" id="55529-EKX55079"/>
<dbReference type="GO" id="GO:0005774">
    <property type="term" value="C:vacuolar membrane"/>
    <property type="evidence" value="ECO:0007669"/>
    <property type="project" value="UniProtKB-SubCell"/>
</dbReference>
<feature type="non-terminal residue" evidence="9">
    <location>
        <position position="239"/>
    </location>
</feature>
<dbReference type="HOGENOM" id="CLU_1163730_0_0_1"/>
<dbReference type="KEGG" id="gtt:GUITHDRAFT_42751"/>
<gene>
    <name evidence="9" type="ORF">GUITHDRAFT_42751</name>
</gene>
<keyword evidence="3" id="KW-0926">Vacuole</keyword>
<dbReference type="OMA" id="NGAICTK"/>
<feature type="non-terminal residue" evidence="9">
    <location>
        <position position="1"/>
    </location>
</feature>
<protein>
    <recommendedName>
        <fullName evidence="7">Vacuolar protein 8</fullName>
    </recommendedName>
</protein>
<evidence type="ECO:0000256" key="2">
    <source>
        <dbReference type="ARBA" id="ARBA00005462"/>
    </source>
</evidence>
<reference evidence="11" key="2">
    <citation type="submission" date="2012-11" db="EMBL/GenBank/DDBJ databases">
        <authorList>
            <person name="Kuo A."/>
            <person name="Curtis B.A."/>
            <person name="Tanifuji G."/>
            <person name="Burki F."/>
            <person name="Gruber A."/>
            <person name="Irimia M."/>
            <person name="Maruyama S."/>
            <person name="Arias M.C."/>
            <person name="Ball S.G."/>
            <person name="Gile G.H."/>
            <person name="Hirakawa Y."/>
            <person name="Hopkins J.F."/>
            <person name="Rensing S.A."/>
            <person name="Schmutz J."/>
            <person name="Symeonidi A."/>
            <person name="Elias M."/>
            <person name="Eveleigh R.J."/>
            <person name="Herman E.K."/>
            <person name="Klute M.J."/>
            <person name="Nakayama T."/>
            <person name="Obornik M."/>
            <person name="Reyes-Prieto A."/>
            <person name="Armbrust E.V."/>
            <person name="Aves S.J."/>
            <person name="Beiko R.G."/>
            <person name="Coutinho P."/>
            <person name="Dacks J.B."/>
            <person name="Durnford D.G."/>
            <person name="Fast N.M."/>
            <person name="Green B.R."/>
            <person name="Grisdale C."/>
            <person name="Hempe F."/>
            <person name="Henrissat B."/>
            <person name="Hoppner M.P."/>
            <person name="Ishida K.-I."/>
            <person name="Kim E."/>
            <person name="Koreny L."/>
            <person name="Kroth P.G."/>
            <person name="Liu Y."/>
            <person name="Malik S.-B."/>
            <person name="Maier U.G."/>
            <person name="McRose D."/>
            <person name="Mock T."/>
            <person name="Neilson J.A."/>
            <person name="Onodera N.T."/>
            <person name="Poole A.M."/>
            <person name="Pritham E.J."/>
            <person name="Richards T.A."/>
            <person name="Rocap G."/>
            <person name="Roy S.W."/>
            <person name="Sarai C."/>
            <person name="Schaack S."/>
            <person name="Shirato S."/>
            <person name="Slamovits C.H."/>
            <person name="Spencer D.F."/>
            <person name="Suzuki S."/>
            <person name="Worden A.Z."/>
            <person name="Zauner S."/>
            <person name="Barry K."/>
            <person name="Bell C."/>
            <person name="Bharti A.K."/>
            <person name="Crow J.A."/>
            <person name="Grimwood J."/>
            <person name="Kramer R."/>
            <person name="Lindquist E."/>
            <person name="Lucas S."/>
            <person name="Salamov A."/>
            <person name="McFadden G.I."/>
            <person name="Lane C.E."/>
            <person name="Keeling P.J."/>
            <person name="Gray M.W."/>
            <person name="Grigoriev I.V."/>
            <person name="Archibald J.M."/>
        </authorList>
    </citation>
    <scope>NUCLEOTIDE SEQUENCE</scope>
    <source>
        <strain evidence="11">CCMP2712</strain>
    </source>
</reference>
<feature type="repeat" description="ARM" evidence="8">
    <location>
        <begin position="168"/>
        <end position="202"/>
    </location>
</feature>
<evidence type="ECO:0000256" key="7">
    <source>
        <dbReference type="ARBA" id="ARBA00026209"/>
    </source>
</evidence>
<comment type="similarity">
    <text evidence="2">Belongs to the beta-catenin family.</text>
</comment>
<dbReference type="EnsemblProtists" id="EKX55079">
    <property type="protein sequence ID" value="EKX55079"/>
    <property type="gene ID" value="GUITHDRAFT_42751"/>
</dbReference>
<evidence type="ECO:0000256" key="6">
    <source>
        <dbReference type="ARBA" id="ARBA00023288"/>
    </source>
</evidence>
<dbReference type="PANTHER" id="PTHR47249:SF1">
    <property type="entry name" value="VACUOLAR PROTEIN 8"/>
    <property type="match status" value="1"/>
</dbReference>
<evidence type="ECO:0000256" key="5">
    <source>
        <dbReference type="ARBA" id="ARBA00023136"/>
    </source>
</evidence>